<reference evidence="7 8" key="1">
    <citation type="submission" date="2014-05" db="EMBL/GenBank/DDBJ databases">
        <title>Draft genome sequence of a rare smut relative, Tilletiaria anomala UBC 951.</title>
        <authorList>
            <consortium name="DOE Joint Genome Institute"/>
            <person name="Toome M."/>
            <person name="Kuo A."/>
            <person name="Henrissat B."/>
            <person name="Lipzen A."/>
            <person name="Tritt A."/>
            <person name="Yoshinaga Y."/>
            <person name="Zane M."/>
            <person name="Barry K."/>
            <person name="Grigoriev I.V."/>
            <person name="Spatafora J.W."/>
            <person name="Aimea M.C."/>
        </authorList>
    </citation>
    <scope>NUCLEOTIDE SEQUENCE [LARGE SCALE GENOMIC DNA]</scope>
    <source>
        <strain evidence="7 8">UBC 951</strain>
    </source>
</reference>
<dbReference type="OrthoDB" id="69177at2759"/>
<evidence type="ECO:0000259" key="6">
    <source>
        <dbReference type="PROSITE" id="PS51471"/>
    </source>
</evidence>
<evidence type="ECO:0000256" key="1">
    <source>
        <dbReference type="ARBA" id="ARBA00001961"/>
    </source>
</evidence>
<gene>
    <name evidence="7" type="ORF">K437DRAFT_162716</name>
</gene>
<feature type="domain" description="Fe2OG dioxygenase" evidence="6">
    <location>
        <begin position="123"/>
        <end position="233"/>
    </location>
</feature>
<dbReference type="GO" id="GO:0004656">
    <property type="term" value="F:procollagen-proline 4-dioxygenase activity"/>
    <property type="evidence" value="ECO:0007669"/>
    <property type="project" value="TreeGrafter"/>
</dbReference>
<dbReference type="InterPro" id="IPR044862">
    <property type="entry name" value="Pro_4_hyd_alph_FE2OG_OXY"/>
</dbReference>
<evidence type="ECO:0000256" key="2">
    <source>
        <dbReference type="ARBA" id="ARBA00022723"/>
    </source>
</evidence>
<dbReference type="PANTHER" id="PTHR10869">
    <property type="entry name" value="PROLYL 4-HYDROXYLASE ALPHA SUBUNIT"/>
    <property type="match status" value="1"/>
</dbReference>
<dbReference type="GO" id="GO:0005506">
    <property type="term" value="F:iron ion binding"/>
    <property type="evidence" value="ECO:0007669"/>
    <property type="project" value="InterPro"/>
</dbReference>
<dbReference type="InterPro" id="IPR045054">
    <property type="entry name" value="P4HA-like"/>
</dbReference>
<dbReference type="Proteomes" id="UP000027361">
    <property type="component" value="Unassembled WGS sequence"/>
</dbReference>
<keyword evidence="8" id="KW-1185">Reference proteome</keyword>
<dbReference type="PROSITE" id="PS51471">
    <property type="entry name" value="FE2OG_OXY"/>
    <property type="match status" value="1"/>
</dbReference>
<proteinExistence type="predicted"/>
<dbReference type="GO" id="GO:0005783">
    <property type="term" value="C:endoplasmic reticulum"/>
    <property type="evidence" value="ECO:0007669"/>
    <property type="project" value="TreeGrafter"/>
</dbReference>
<dbReference type="Pfam" id="PF13640">
    <property type="entry name" value="2OG-FeII_Oxy_3"/>
    <property type="match status" value="1"/>
</dbReference>
<evidence type="ECO:0000256" key="5">
    <source>
        <dbReference type="ARBA" id="ARBA00023004"/>
    </source>
</evidence>
<keyword evidence="3" id="KW-0223">Dioxygenase</keyword>
<accession>A0A066WNZ2</accession>
<evidence type="ECO:0000256" key="3">
    <source>
        <dbReference type="ARBA" id="ARBA00022964"/>
    </source>
</evidence>
<evidence type="ECO:0000313" key="8">
    <source>
        <dbReference type="Proteomes" id="UP000027361"/>
    </source>
</evidence>
<organism evidence="7 8">
    <name type="scientific">Tilletiaria anomala (strain ATCC 24038 / CBS 436.72 / UBC 951)</name>
    <dbReference type="NCBI Taxonomy" id="1037660"/>
    <lineage>
        <taxon>Eukaryota</taxon>
        <taxon>Fungi</taxon>
        <taxon>Dikarya</taxon>
        <taxon>Basidiomycota</taxon>
        <taxon>Ustilaginomycotina</taxon>
        <taxon>Exobasidiomycetes</taxon>
        <taxon>Georgefischeriales</taxon>
        <taxon>Tilletiariaceae</taxon>
        <taxon>Tilletiaria</taxon>
    </lineage>
</organism>
<dbReference type="Gene3D" id="2.60.120.620">
    <property type="entry name" value="q2cbj1_9rhob like domain"/>
    <property type="match status" value="1"/>
</dbReference>
<dbReference type="RefSeq" id="XP_013245563.1">
    <property type="nucleotide sequence ID" value="XM_013390109.1"/>
</dbReference>
<comment type="cofactor">
    <cofactor evidence="1">
        <name>L-ascorbate</name>
        <dbReference type="ChEBI" id="CHEBI:38290"/>
    </cofactor>
</comment>
<dbReference type="EMBL" id="JMSN01000007">
    <property type="protein sequence ID" value="KDN52724.1"/>
    <property type="molecule type" value="Genomic_DNA"/>
</dbReference>
<dbReference type="GeneID" id="25261754"/>
<dbReference type="InterPro" id="IPR006620">
    <property type="entry name" value="Pro_4_hyd_alph"/>
</dbReference>
<keyword evidence="5" id="KW-0408">Iron</keyword>
<evidence type="ECO:0000256" key="4">
    <source>
        <dbReference type="ARBA" id="ARBA00023002"/>
    </source>
</evidence>
<sequence length="233" mass="25904">MRGKKSSRAYDDAKCSTPSSVPFPSIFPKPLSTDSVDWLLPDQLCLVRNFLTAKECATFITACSQLTFIASPPPRKGEAHRTNDRFSFEDQAFAEKLWEAGLAQCCQGWVGSEAKVNGRTASGLNPNIRVYRYSPSQLFGAHYDDSVTDPKTGKKSEWTLLIYLSGIEDGIEGGETVFYKDHSRKGDSDREIVAPLERGSALLHRHGNACMLHEARPPRKGTKWVLRSDVMFG</sequence>
<dbReference type="HOGENOM" id="CLU_041456_0_1_1"/>
<dbReference type="AlphaFoldDB" id="A0A066WNZ2"/>
<evidence type="ECO:0000313" key="7">
    <source>
        <dbReference type="EMBL" id="KDN52724.1"/>
    </source>
</evidence>
<protein>
    <recommendedName>
        <fullName evidence="6">Fe2OG dioxygenase domain-containing protein</fullName>
    </recommendedName>
</protein>
<name>A0A066WNZ2_TILAU</name>
<dbReference type="InterPro" id="IPR005123">
    <property type="entry name" value="Oxoglu/Fe-dep_dioxygenase_dom"/>
</dbReference>
<dbReference type="GO" id="GO:0031418">
    <property type="term" value="F:L-ascorbic acid binding"/>
    <property type="evidence" value="ECO:0007669"/>
    <property type="project" value="InterPro"/>
</dbReference>
<dbReference type="OMA" id="QFFGQHY"/>
<dbReference type="InParanoid" id="A0A066WNZ2"/>
<dbReference type="SMART" id="SM00702">
    <property type="entry name" value="P4Hc"/>
    <property type="match status" value="1"/>
</dbReference>
<dbReference type="PANTHER" id="PTHR10869:SF236">
    <property type="entry name" value="PROLYL 4-HYDROXYLASE ALPHA SUBUNIT DOMAIN-CONTAINING PROTEIN"/>
    <property type="match status" value="1"/>
</dbReference>
<keyword evidence="4" id="KW-0560">Oxidoreductase</keyword>
<keyword evidence="2" id="KW-0479">Metal-binding</keyword>
<comment type="caution">
    <text evidence="7">The sequence shown here is derived from an EMBL/GenBank/DDBJ whole genome shotgun (WGS) entry which is preliminary data.</text>
</comment>